<proteinExistence type="predicted"/>
<protein>
    <submittedName>
        <fullName evidence="2">Spore coat protein CotF</fullName>
    </submittedName>
</protein>
<keyword evidence="2" id="KW-0946">Virion</keyword>
<feature type="region of interest" description="Disordered" evidence="1">
    <location>
        <begin position="106"/>
        <end position="132"/>
    </location>
</feature>
<keyword evidence="2" id="KW-0167">Capsid protein</keyword>
<sequence>MYAQNGTPFMADEDLLNTILADLKRTVREYTTAATESNCPAVRRVFNDLTMDTLRIQGELYMQMSQMNMYTPPGKALRQDVDKQIQSAQQTQQKLQQFVREKTGGAGAYNQHSNVSQHQPNVQQHHNGSYYM</sequence>
<keyword evidence="3" id="KW-1185">Reference proteome</keyword>
<dbReference type="Pfam" id="PF07875">
    <property type="entry name" value="Coat_F"/>
    <property type="match status" value="1"/>
</dbReference>
<organism evidence="2 3">
    <name type="scientific">Paenibacillus silagei</name>
    <dbReference type="NCBI Taxonomy" id="1670801"/>
    <lineage>
        <taxon>Bacteria</taxon>
        <taxon>Bacillati</taxon>
        <taxon>Bacillota</taxon>
        <taxon>Bacilli</taxon>
        <taxon>Bacillales</taxon>
        <taxon>Paenibacillaceae</taxon>
        <taxon>Paenibacillus</taxon>
    </lineage>
</organism>
<dbReference type="RefSeq" id="WP_209878353.1">
    <property type="nucleotide sequence ID" value="NZ_JAGGLV010000026.1"/>
</dbReference>
<evidence type="ECO:0000256" key="1">
    <source>
        <dbReference type="SAM" id="MobiDB-lite"/>
    </source>
</evidence>
<dbReference type="Proteomes" id="UP000773462">
    <property type="component" value="Unassembled WGS sequence"/>
</dbReference>
<accession>A0ABS4P0W0</accession>
<dbReference type="EMBL" id="JAGGLV010000026">
    <property type="protein sequence ID" value="MBP2115345.1"/>
    <property type="molecule type" value="Genomic_DNA"/>
</dbReference>
<dbReference type="InterPro" id="IPR012851">
    <property type="entry name" value="Spore_coat_CotF-like"/>
</dbReference>
<comment type="caution">
    <text evidence="2">The sequence shown here is derived from an EMBL/GenBank/DDBJ whole genome shotgun (WGS) entry which is preliminary data.</text>
</comment>
<name>A0ABS4P0W0_9BACL</name>
<evidence type="ECO:0000313" key="3">
    <source>
        <dbReference type="Proteomes" id="UP000773462"/>
    </source>
</evidence>
<feature type="compositionally biased region" description="Polar residues" evidence="1">
    <location>
        <begin position="110"/>
        <end position="132"/>
    </location>
</feature>
<reference evidence="2 3" key="1">
    <citation type="submission" date="2021-03" db="EMBL/GenBank/DDBJ databases">
        <title>Genomic Encyclopedia of Type Strains, Phase IV (KMG-IV): sequencing the most valuable type-strain genomes for metagenomic binning, comparative biology and taxonomic classification.</title>
        <authorList>
            <person name="Goeker M."/>
        </authorList>
    </citation>
    <scope>NUCLEOTIDE SEQUENCE [LARGE SCALE GENOMIC DNA]</scope>
    <source>
        <strain evidence="2 3">DSM 101953</strain>
    </source>
</reference>
<gene>
    <name evidence="2" type="ORF">J2Z70_005532</name>
</gene>
<evidence type="ECO:0000313" key="2">
    <source>
        <dbReference type="EMBL" id="MBP2115345.1"/>
    </source>
</evidence>